<evidence type="ECO:0000313" key="3">
    <source>
        <dbReference type="Proteomes" id="UP001159363"/>
    </source>
</evidence>
<evidence type="ECO:0000313" key="2">
    <source>
        <dbReference type="EMBL" id="KAJ8881131.1"/>
    </source>
</evidence>
<comment type="caution">
    <text evidence="2">The sequence shown here is derived from an EMBL/GenBank/DDBJ whole genome shotgun (WGS) entry which is preliminary data.</text>
</comment>
<organism evidence="2 3">
    <name type="scientific">Dryococelus australis</name>
    <dbReference type="NCBI Taxonomy" id="614101"/>
    <lineage>
        <taxon>Eukaryota</taxon>
        <taxon>Metazoa</taxon>
        <taxon>Ecdysozoa</taxon>
        <taxon>Arthropoda</taxon>
        <taxon>Hexapoda</taxon>
        <taxon>Insecta</taxon>
        <taxon>Pterygota</taxon>
        <taxon>Neoptera</taxon>
        <taxon>Polyneoptera</taxon>
        <taxon>Phasmatodea</taxon>
        <taxon>Verophasmatodea</taxon>
        <taxon>Anareolatae</taxon>
        <taxon>Phasmatidae</taxon>
        <taxon>Eurycanthinae</taxon>
        <taxon>Dryococelus</taxon>
    </lineage>
</organism>
<proteinExistence type="predicted"/>
<keyword evidence="3" id="KW-1185">Reference proteome</keyword>
<name>A0ABQ9H9Y7_9NEOP</name>
<protein>
    <submittedName>
        <fullName evidence="2">Uncharacterized protein</fullName>
    </submittedName>
</protein>
<accession>A0ABQ9H9Y7</accession>
<gene>
    <name evidence="2" type="ORF">PR048_017604</name>
</gene>
<feature type="region of interest" description="Disordered" evidence="1">
    <location>
        <begin position="922"/>
        <end position="953"/>
    </location>
</feature>
<evidence type="ECO:0000256" key="1">
    <source>
        <dbReference type="SAM" id="MobiDB-lite"/>
    </source>
</evidence>
<reference evidence="2 3" key="1">
    <citation type="submission" date="2023-02" db="EMBL/GenBank/DDBJ databases">
        <title>LHISI_Scaffold_Assembly.</title>
        <authorList>
            <person name="Stuart O.P."/>
            <person name="Cleave R."/>
            <person name="Magrath M.J.L."/>
            <person name="Mikheyev A.S."/>
        </authorList>
    </citation>
    <scope>NUCLEOTIDE SEQUENCE [LARGE SCALE GENOMIC DNA]</scope>
    <source>
        <strain evidence="2">Daus_M_001</strain>
        <tissue evidence="2">Leg muscle</tissue>
    </source>
</reference>
<dbReference type="Proteomes" id="UP001159363">
    <property type="component" value="Chromosome 5"/>
</dbReference>
<feature type="compositionally biased region" description="Basic and acidic residues" evidence="1">
    <location>
        <begin position="925"/>
        <end position="943"/>
    </location>
</feature>
<sequence length="1097" mass="121589">MSPLPLDGYKVAVSSSAKLTNMVVKRRSRRRVDELSEVDRRVAAVARENDGVTGYERDTALVQFRSATSNRLALGVRQMYLAGTHPISPPSTKFHADKCTQMLIFFVYPKSSDMISFTAIPYRHPSAIRDVQPRLALMPAHWTAGDVFRHASSWPRERSRSTATTAPRQFATTGGCKQFRPGVTTTLSQEMKRTSKQATYDDCPTGVTHKLSFQSSVHFQRVADRKAARLLSAFLVEAMKGEIWAAVSIVVLRAHRLRSSLSSTQNKFEFKIYSLDATVAERLACSPSTTAIRAQSPAGFSHVGIVPDDAVSRRVFSGITTPPPFFFVITALLHSHVQSSQKGVTSHTTDPIGLNVSLAARSSEAEQVAQRRRNGEGIDHGLEQGTISTLAWSDSGKPWRTETIHSCRLMNSLELELRQGGVTVAERLACYPPTKAIRVPFPARPLQILAYGNRAGRCNFIPGLLQTHVHHSHRLSRPRCEEPSKSLHFIPSEGLQKVGSNPKRTIKLRRTLTRFPSRPSTGTSVSTLGSAHLPPETSLCYRSGNRTPDFSVTANFCPGTSRGFTFYPTAFFYRLLTRHDGNSARPARRSDEAQGVCVSVARIAPSQIVSLHIKYNLGVWLSHVNVKSYYGEPLRMTYAHRHVTSRKLHHVFIEEFAFIYGSTVAERLACLPPTKAIRGLNPWPGHSGFSHVGIVPDDAIARCGFLGDLPFPPPFHSGAAPYTIQSPSSALKTSRPLKSRLTLFTHSLAFHLINNVYTDESQGWHLRHLKATFALVGTVTVNEGNFRNVIFARGDCNEPLIPYWGKESSRDAAVLLLFSFHRHTTAPHLSRAFSKQASKNICPSLQGNLFEISVGTAPASRGRIDTHSTTRILARQFRVSARSGDDALVPHISVALIVPLQLSLKRESSSKPMVVKRGEYGAAPEFKDRGNGRSLRKSADQRHRPTRIRADLGSNPIRKNHDFCFPWRMLGLFLTVGDSFHVPVPLSSFVSPVTLRCRRDVIYQELTGFDVSSRGVKQQDIAHGLSWSPVTTHCDLHRARVFVQRIATAPSAVQEDQQRATESRRGCRKVVKVVGRAQRRSCRLQPPVAPRSSVAVT</sequence>
<dbReference type="EMBL" id="JARBHB010000006">
    <property type="protein sequence ID" value="KAJ8881131.1"/>
    <property type="molecule type" value="Genomic_DNA"/>
</dbReference>